<feature type="region of interest" description="Disordered" evidence="1">
    <location>
        <begin position="83"/>
        <end position="103"/>
    </location>
</feature>
<organism evidence="2 3">
    <name type="scientific">Planifilum fulgidum</name>
    <dbReference type="NCBI Taxonomy" id="201973"/>
    <lineage>
        <taxon>Bacteria</taxon>
        <taxon>Bacillati</taxon>
        <taxon>Bacillota</taxon>
        <taxon>Bacilli</taxon>
        <taxon>Bacillales</taxon>
        <taxon>Thermoactinomycetaceae</taxon>
        <taxon>Planifilum</taxon>
    </lineage>
</organism>
<dbReference type="RefSeq" id="WP_177199081.1">
    <property type="nucleotide sequence ID" value="NZ_FOOK01000014.1"/>
</dbReference>
<protein>
    <submittedName>
        <fullName evidence="2">Uncharacterized protein</fullName>
    </submittedName>
</protein>
<evidence type="ECO:0000256" key="1">
    <source>
        <dbReference type="SAM" id="MobiDB-lite"/>
    </source>
</evidence>
<dbReference type="Proteomes" id="UP000198661">
    <property type="component" value="Unassembled WGS sequence"/>
</dbReference>
<dbReference type="STRING" id="201973.SAMN04488025_11472"/>
<evidence type="ECO:0000313" key="2">
    <source>
        <dbReference type="EMBL" id="SFG07322.1"/>
    </source>
</evidence>
<dbReference type="AlphaFoldDB" id="A0A1I2NU02"/>
<proteinExistence type="predicted"/>
<reference evidence="2 3" key="1">
    <citation type="submission" date="2016-10" db="EMBL/GenBank/DDBJ databases">
        <authorList>
            <person name="de Groot N.N."/>
        </authorList>
    </citation>
    <scope>NUCLEOTIDE SEQUENCE [LARGE SCALE GENOMIC DNA]</scope>
    <source>
        <strain evidence="2 3">DSM 44945</strain>
    </source>
</reference>
<gene>
    <name evidence="2" type="ORF">SAMN04488025_11472</name>
</gene>
<keyword evidence="3" id="KW-1185">Reference proteome</keyword>
<name>A0A1I2NU02_9BACL</name>
<accession>A0A1I2NU02</accession>
<sequence length="103" mass="11452">MGWNCPVCNGLTPLNRRCPRCGSAMEDHGRISDLWADYSPYRPIDDMKRTDGLSDLHSHQCPHTLWCPHCGWSELHMVSEIPSGKSVHPGGGTPVFAPENRPS</sequence>
<dbReference type="EMBL" id="FOOK01000014">
    <property type="protein sequence ID" value="SFG07322.1"/>
    <property type="molecule type" value="Genomic_DNA"/>
</dbReference>
<evidence type="ECO:0000313" key="3">
    <source>
        <dbReference type="Proteomes" id="UP000198661"/>
    </source>
</evidence>